<organism evidence="7 8">
    <name type="scientific">Penicillium antarcticum</name>
    <dbReference type="NCBI Taxonomy" id="416450"/>
    <lineage>
        <taxon>Eukaryota</taxon>
        <taxon>Fungi</taxon>
        <taxon>Dikarya</taxon>
        <taxon>Ascomycota</taxon>
        <taxon>Pezizomycotina</taxon>
        <taxon>Eurotiomycetes</taxon>
        <taxon>Eurotiomycetidae</taxon>
        <taxon>Eurotiales</taxon>
        <taxon>Aspergillaceae</taxon>
        <taxon>Penicillium</taxon>
    </lineage>
</organism>
<sequence length="180" mass="20003">MTDVSRGLRPLAPRTSMGGSGGGGAGGDSPGGGDDKDRRMRRASTACTECQKRRTRCSGHPQCDECRAHNRDCFFDEANDRRRKASARRTQDQLDYYRNFTEDLIASIRDRDGATVQLIVNAIRSGAENGSLRELLNRLNEDAEAEEDPNNRGHNPNNPYYDPNQPRWSESSHPNSGHIA</sequence>
<evidence type="ECO:0000313" key="8">
    <source>
        <dbReference type="Proteomes" id="UP000191672"/>
    </source>
</evidence>
<evidence type="ECO:0000256" key="1">
    <source>
        <dbReference type="ARBA" id="ARBA00023015"/>
    </source>
</evidence>
<evidence type="ECO:0000256" key="3">
    <source>
        <dbReference type="ARBA" id="ARBA00023163"/>
    </source>
</evidence>
<reference evidence="8" key="1">
    <citation type="journal article" date="2017" name="Nat. Microbiol.">
        <title>Global analysis of biosynthetic gene clusters reveals vast potential of secondary metabolite production in Penicillium species.</title>
        <authorList>
            <person name="Nielsen J.C."/>
            <person name="Grijseels S."/>
            <person name="Prigent S."/>
            <person name="Ji B."/>
            <person name="Dainat J."/>
            <person name="Nielsen K.F."/>
            <person name="Frisvad J.C."/>
            <person name="Workman M."/>
            <person name="Nielsen J."/>
        </authorList>
    </citation>
    <scope>NUCLEOTIDE SEQUENCE [LARGE SCALE GENOMIC DNA]</scope>
    <source>
        <strain evidence="8">IBT 31811</strain>
    </source>
</reference>
<dbReference type="EMBL" id="MDYN01000019">
    <property type="protein sequence ID" value="OQD82846.1"/>
    <property type="molecule type" value="Genomic_DNA"/>
</dbReference>
<dbReference type="STRING" id="416450.A0A1V6Q2A6"/>
<dbReference type="InterPro" id="IPR036864">
    <property type="entry name" value="Zn2-C6_fun-type_DNA-bd_sf"/>
</dbReference>
<dbReference type="GO" id="GO:0008270">
    <property type="term" value="F:zinc ion binding"/>
    <property type="evidence" value="ECO:0007669"/>
    <property type="project" value="InterPro"/>
</dbReference>
<dbReference type="InterPro" id="IPR053187">
    <property type="entry name" value="Notoamide_regulator"/>
</dbReference>
<dbReference type="InterPro" id="IPR001138">
    <property type="entry name" value="Zn2Cys6_DnaBD"/>
</dbReference>
<feature type="region of interest" description="Disordered" evidence="5">
    <location>
        <begin position="143"/>
        <end position="180"/>
    </location>
</feature>
<dbReference type="Proteomes" id="UP000191672">
    <property type="component" value="Unassembled WGS sequence"/>
</dbReference>
<comment type="caution">
    <text evidence="7">The sequence shown here is derived from an EMBL/GenBank/DDBJ whole genome shotgun (WGS) entry which is preliminary data.</text>
</comment>
<name>A0A1V6Q2A6_9EURO</name>
<evidence type="ECO:0000256" key="5">
    <source>
        <dbReference type="SAM" id="MobiDB-lite"/>
    </source>
</evidence>
<dbReference type="SMART" id="SM00066">
    <property type="entry name" value="GAL4"/>
    <property type="match status" value="1"/>
</dbReference>
<dbReference type="PANTHER" id="PTHR47256:SF1">
    <property type="entry name" value="ZN(II)2CYS6 TRANSCRIPTION FACTOR (EUROFUNG)"/>
    <property type="match status" value="1"/>
</dbReference>
<evidence type="ECO:0000259" key="6">
    <source>
        <dbReference type="PROSITE" id="PS50048"/>
    </source>
</evidence>
<gene>
    <name evidence="7" type="ORF">PENANT_c019G01123</name>
</gene>
<feature type="compositionally biased region" description="Gly residues" evidence="5">
    <location>
        <begin position="18"/>
        <end position="32"/>
    </location>
</feature>
<keyword evidence="1" id="KW-0805">Transcription regulation</keyword>
<dbReference type="GO" id="GO:0003677">
    <property type="term" value="F:DNA binding"/>
    <property type="evidence" value="ECO:0007669"/>
    <property type="project" value="UniProtKB-KW"/>
</dbReference>
<feature type="compositionally biased region" description="Low complexity" evidence="5">
    <location>
        <begin position="155"/>
        <end position="166"/>
    </location>
</feature>
<keyword evidence="8" id="KW-1185">Reference proteome</keyword>
<dbReference type="AlphaFoldDB" id="A0A1V6Q2A6"/>
<dbReference type="SUPFAM" id="SSF57701">
    <property type="entry name" value="Zn2/Cys6 DNA-binding domain"/>
    <property type="match status" value="1"/>
</dbReference>
<accession>A0A1V6Q2A6</accession>
<dbReference type="PANTHER" id="PTHR47256">
    <property type="entry name" value="ZN(II)2CYS6 TRANSCRIPTION FACTOR (EUROFUNG)-RELATED"/>
    <property type="match status" value="1"/>
</dbReference>
<feature type="domain" description="Zn(2)-C6 fungal-type" evidence="6">
    <location>
        <begin position="46"/>
        <end position="75"/>
    </location>
</feature>
<feature type="region of interest" description="Disordered" evidence="5">
    <location>
        <begin position="1"/>
        <end position="41"/>
    </location>
</feature>
<dbReference type="GO" id="GO:0000981">
    <property type="term" value="F:DNA-binding transcription factor activity, RNA polymerase II-specific"/>
    <property type="evidence" value="ECO:0007669"/>
    <property type="project" value="InterPro"/>
</dbReference>
<dbReference type="OrthoDB" id="4356994at2759"/>
<evidence type="ECO:0000256" key="2">
    <source>
        <dbReference type="ARBA" id="ARBA00023125"/>
    </source>
</evidence>
<evidence type="ECO:0000313" key="7">
    <source>
        <dbReference type="EMBL" id="OQD82846.1"/>
    </source>
</evidence>
<protein>
    <recommendedName>
        <fullName evidence="6">Zn(2)-C6 fungal-type domain-containing protein</fullName>
    </recommendedName>
</protein>
<dbReference type="Pfam" id="PF00172">
    <property type="entry name" value="Zn_clus"/>
    <property type="match status" value="1"/>
</dbReference>
<keyword evidence="4" id="KW-0539">Nucleus</keyword>
<dbReference type="Gene3D" id="4.10.240.10">
    <property type="entry name" value="Zn(2)-C6 fungal-type DNA-binding domain"/>
    <property type="match status" value="1"/>
</dbReference>
<evidence type="ECO:0000256" key="4">
    <source>
        <dbReference type="ARBA" id="ARBA00023242"/>
    </source>
</evidence>
<keyword evidence="2" id="KW-0238">DNA-binding</keyword>
<dbReference type="CDD" id="cd00067">
    <property type="entry name" value="GAL4"/>
    <property type="match status" value="1"/>
</dbReference>
<dbReference type="PROSITE" id="PS50048">
    <property type="entry name" value="ZN2_CY6_FUNGAL_2"/>
    <property type="match status" value="1"/>
</dbReference>
<feature type="compositionally biased region" description="Polar residues" evidence="5">
    <location>
        <begin position="167"/>
        <end position="180"/>
    </location>
</feature>
<keyword evidence="3" id="KW-0804">Transcription</keyword>
<proteinExistence type="predicted"/>